<dbReference type="SMART" id="SM00175">
    <property type="entry name" value="RAB"/>
    <property type="match status" value="1"/>
</dbReference>
<comment type="similarity">
    <text evidence="1">Belongs to the small GTPase superfamily. Rab family.</text>
</comment>
<gene>
    <name evidence="8" type="ORF">AFUS01_LOCUS39499</name>
</gene>
<dbReference type="PANTHER" id="PTHR47978">
    <property type="match status" value="1"/>
</dbReference>
<dbReference type="EMBL" id="CAJVCH010552379">
    <property type="protein sequence ID" value="CAG7829642.1"/>
    <property type="molecule type" value="Genomic_DNA"/>
</dbReference>
<evidence type="ECO:0000256" key="5">
    <source>
        <dbReference type="ARBA" id="ARBA00022833"/>
    </source>
</evidence>
<dbReference type="PROSITE" id="PS50089">
    <property type="entry name" value="ZF_RING_2"/>
    <property type="match status" value="1"/>
</dbReference>
<proteinExistence type="inferred from homology"/>
<evidence type="ECO:0000256" key="6">
    <source>
        <dbReference type="PROSITE-ProRule" id="PRU00175"/>
    </source>
</evidence>
<dbReference type="Proteomes" id="UP000708208">
    <property type="component" value="Unassembled WGS sequence"/>
</dbReference>
<dbReference type="PROSITE" id="PS51419">
    <property type="entry name" value="RAB"/>
    <property type="match status" value="1"/>
</dbReference>
<keyword evidence="4 6" id="KW-0863">Zinc-finger</keyword>
<keyword evidence="5" id="KW-0862">Zinc</keyword>
<dbReference type="SMART" id="SM00173">
    <property type="entry name" value="RAS"/>
    <property type="match status" value="1"/>
</dbReference>
<reference evidence="8" key="1">
    <citation type="submission" date="2021-06" db="EMBL/GenBank/DDBJ databases">
        <authorList>
            <person name="Hodson N. C."/>
            <person name="Mongue J. A."/>
            <person name="Jaron S. K."/>
        </authorList>
    </citation>
    <scope>NUCLEOTIDE SEQUENCE</scope>
</reference>
<dbReference type="GO" id="GO:0005525">
    <property type="term" value="F:GTP binding"/>
    <property type="evidence" value="ECO:0007669"/>
    <property type="project" value="InterPro"/>
</dbReference>
<dbReference type="GO" id="GO:0003924">
    <property type="term" value="F:GTPase activity"/>
    <property type="evidence" value="ECO:0007669"/>
    <property type="project" value="InterPro"/>
</dbReference>
<dbReference type="Pfam" id="PF00097">
    <property type="entry name" value="zf-C3HC4"/>
    <property type="match status" value="1"/>
</dbReference>
<comment type="caution">
    <text evidence="8">The sequence shown here is derived from an EMBL/GenBank/DDBJ whole genome shotgun (WGS) entry which is preliminary data.</text>
</comment>
<dbReference type="GO" id="GO:0008270">
    <property type="term" value="F:zinc ion binding"/>
    <property type="evidence" value="ECO:0007669"/>
    <property type="project" value="UniProtKB-KW"/>
</dbReference>
<evidence type="ECO:0000256" key="3">
    <source>
        <dbReference type="ARBA" id="ARBA00022741"/>
    </source>
</evidence>
<evidence type="ECO:0000256" key="1">
    <source>
        <dbReference type="ARBA" id="ARBA00006270"/>
    </source>
</evidence>
<dbReference type="InterPro" id="IPR001841">
    <property type="entry name" value="Znf_RING"/>
</dbReference>
<dbReference type="InterPro" id="IPR005225">
    <property type="entry name" value="Small_GTP-bd"/>
</dbReference>
<sequence>MSDRFACAICLCFDSEVTWDYFVCTKCGHLFHYSCIKSAIDGHAYRKCPVCRKPVSTSSLTRLYGIESPAVKTVEVATPARETLCFEEVRLEFGSNGEEATITTTSDRTSAPLAELHFIESPNTPSDSTFHIAVVGNDAVGKSSIYRKFVTDQFSGNTPVTIGINLLEKGVRVGDNNIKLCLWDVGYVTPQQFQLHYPLHLRKKHAVLMVYSVADAETFDSMECWNEITKEHGPEDAIRIIVGNKCDLEECREVPRIRGEELGERLGIPFFETSAKEGKNVETVFRCIITKLLTSSELVQEGKAAVLASTRRRSSHLQASRVSSSRKCTIM</sequence>
<name>A0A8J2LCG5_9HEXA</name>
<dbReference type="FunFam" id="3.40.50.300:FF:001447">
    <property type="entry name" value="Ras-related protein Rab-1B"/>
    <property type="match status" value="1"/>
</dbReference>
<dbReference type="Pfam" id="PF00071">
    <property type="entry name" value="Ras"/>
    <property type="match status" value="1"/>
</dbReference>
<keyword evidence="9" id="KW-1185">Reference proteome</keyword>
<dbReference type="SMART" id="SM00184">
    <property type="entry name" value="RING"/>
    <property type="match status" value="1"/>
</dbReference>
<evidence type="ECO:0000313" key="9">
    <source>
        <dbReference type="Proteomes" id="UP000708208"/>
    </source>
</evidence>
<keyword evidence="2" id="KW-0479">Metal-binding</keyword>
<evidence type="ECO:0000256" key="2">
    <source>
        <dbReference type="ARBA" id="ARBA00022723"/>
    </source>
</evidence>
<dbReference type="InterPro" id="IPR018957">
    <property type="entry name" value="Znf_C3HC4_RING-type"/>
</dbReference>
<evidence type="ECO:0000313" key="8">
    <source>
        <dbReference type="EMBL" id="CAG7829642.1"/>
    </source>
</evidence>
<dbReference type="NCBIfam" id="TIGR00231">
    <property type="entry name" value="small_GTP"/>
    <property type="match status" value="1"/>
</dbReference>
<dbReference type="OrthoDB" id="8062037at2759"/>
<accession>A0A8J2LCG5</accession>
<protein>
    <recommendedName>
        <fullName evidence="7">RING-type domain-containing protein</fullName>
    </recommendedName>
</protein>
<evidence type="ECO:0000259" key="7">
    <source>
        <dbReference type="PROSITE" id="PS50089"/>
    </source>
</evidence>
<evidence type="ECO:0000256" key="4">
    <source>
        <dbReference type="ARBA" id="ARBA00022771"/>
    </source>
</evidence>
<dbReference type="InterPro" id="IPR001806">
    <property type="entry name" value="Small_GTPase"/>
</dbReference>
<keyword evidence="3" id="KW-0547">Nucleotide-binding</keyword>
<feature type="domain" description="RING-type" evidence="7">
    <location>
        <begin position="7"/>
        <end position="52"/>
    </location>
</feature>
<dbReference type="SMART" id="SM00174">
    <property type="entry name" value="RHO"/>
    <property type="match status" value="1"/>
</dbReference>
<dbReference type="AlphaFoldDB" id="A0A8J2LCG5"/>
<dbReference type="CDD" id="cd00154">
    <property type="entry name" value="Rab"/>
    <property type="match status" value="1"/>
</dbReference>
<organism evidence="8 9">
    <name type="scientific">Allacma fusca</name>
    <dbReference type="NCBI Taxonomy" id="39272"/>
    <lineage>
        <taxon>Eukaryota</taxon>
        <taxon>Metazoa</taxon>
        <taxon>Ecdysozoa</taxon>
        <taxon>Arthropoda</taxon>
        <taxon>Hexapoda</taxon>
        <taxon>Collembola</taxon>
        <taxon>Symphypleona</taxon>
        <taxon>Sminthuridae</taxon>
        <taxon>Allacma</taxon>
    </lineage>
</organism>
<dbReference type="PROSITE" id="PS51421">
    <property type="entry name" value="RAS"/>
    <property type="match status" value="1"/>
</dbReference>